<evidence type="ECO:0000256" key="1">
    <source>
        <dbReference type="PROSITE-ProRule" id="PRU00339"/>
    </source>
</evidence>
<evidence type="ECO:0000313" key="3">
    <source>
        <dbReference type="EMBL" id="GEN52715.1"/>
    </source>
</evidence>
<dbReference type="InterPro" id="IPR011990">
    <property type="entry name" value="TPR-like_helical_dom_sf"/>
</dbReference>
<evidence type="ECO:0000313" key="4">
    <source>
        <dbReference type="Proteomes" id="UP000321886"/>
    </source>
</evidence>
<dbReference type="PROSITE" id="PS50005">
    <property type="entry name" value="TPR"/>
    <property type="match status" value="1"/>
</dbReference>
<dbReference type="OrthoDB" id="193829at2"/>
<dbReference type="Proteomes" id="UP000321886">
    <property type="component" value="Unassembled WGS sequence"/>
</dbReference>
<keyword evidence="1" id="KW-0802">TPR repeat</keyword>
<dbReference type="RefSeq" id="WP_146813754.1">
    <property type="nucleotide sequence ID" value="NZ_BJYD01000006.1"/>
</dbReference>
<gene>
    <name evidence="3" type="ORF">HFA01_09770</name>
</gene>
<dbReference type="Pfam" id="PF12688">
    <property type="entry name" value="TPR_5"/>
    <property type="match status" value="1"/>
</dbReference>
<proteinExistence type="predicted"/>
<dbReference type="InterPro" id="IPR041656">
    <property type="entry name" value="TPR_5"/>
</dbReference>
<feature type="repeat" description="TPR" evidence="1">
    <location>
        <begin position="68"/>
        <end position="101"/>
    </location>
</feature>
<dbReference type="InterPro" id="IPR019734">
    <property type="entry name" value="TPR_rpt"/>
</dbReference>
<dbReference type="EMBL" id="BJYD01000006">
    <property type="protein sequence ID" value="GEN52715.1"/>
    <property type="molecule type" value="Genomic_DNA"/>
</dbReference>
<organism evidence="3 4">
    <name type="scientific">Halobacillus faecis</name>
    <dbReference type="NCBI Taxonomy" id="360184"/>
    <lineage>
        <taxon>Bacteria</taxon>
        <taxon>Bacillati</taxon>
        <taxon>Bacillota</taxon>
        <taxon>Bacilli</taxon>
        <taxon>Bacillales</taxon>
        <taxon>Bacillaceae</taxon>
        <taxon>Halobacillus</taxon>
    </lineage>
</organism>
<feature type="domain" description="Tetratrico peptide repeat group 5" evidence="2">
    <location>
        <begin position="37"/>
        <end position="151"/>
    </location>
</feature>
<dbReference type="Gene3D" id="1.25.40.10">
    <property type="entry name" value="Tetratricopeptide repeat domain"/>
    <property type="match status" value="1"/>
</dbReference>
<evidence type="ECO:0000259" key="2">
    <source>
        <dbReference type="Pfam" id="PF12688"/>
    </source>
</evidence>
<keyword evidence="4" id="KW-1185">Reference proteome</keyword>
<dbReference type="SUPFAM" id="SSF48452">
    <property type="entry name" value="TPR-like"/>
    <property type="match status" value="1"/>
</dbReference>
<protein>
    <recommendedName>
        <fullName evidence="2">Tetratrico peptide repeat group 5 domain-containing protein</fullName>
    </recommendedName>
</protein>
<name>A0A511WNR4_9BACI</name>
<comment type="caution">
    <text evidence="3">The sequence shown here is derived from an EMBL/GenBank/DDBJ whole genome shotgun (WGS) entry which is preliminary data.</text>
</comment>
<reference evidence="3 4" key="1">
    <citation type="submission" date="2019-07" db="EMBL/GenBank/DDBJ databases">
        <title>Whole genome shotgun sequence of Halobacillus faecis NBRC 103569.</title>
        <authorList>
            <person name="Hosoyama A."/>
            <person name="Uohara A."/>
            <person name="Ohji S."/>
            <person name="Ichikawa N."/>
        </authorList>
    </citation>
    <scope>NUCLEOTIDE SEQUENCE [LARGE SCALE GENOMIC DNA]</scope>
    <source>
        <strain evidence="3 4">NBRC 103569</strain>
    </source>
</reference>
<dbReference type="AlphaFoldDB" id="A0A511WNR4"/>
<sequence>MRQIQVWLDEGEVEKARLEALDQLQHEEKSAVLNYLCAFSHDAQGMEREAIPFYEKAIEQGIQGDRRTQAYIQLGSSLRCTGKYQEAREVLEKGAREFPGNPAIQVFHAMALYNLEQSPEAVKQLLAVLGSHADSPWIKKYRKAICFYAGHLDQTW</sequence>
<accession>A0A511WNR4</accession>